<name>I0EN97_HELC0</name>
<organism evidence="3 4">
    <name type="scientific">Helicobacter cetorum (strain ATCC BAA-429 / MIT 00-7128)</name>
    <dbReference type="NCBI Taxonomy" id="182217"/>
    <lineage>
        <taxon>Bacteria</taxon>
        <taxon>Pseudomonadati</taxon>
        <taxon>Campylobacterota</taxon>
        <taxon>Epsilonproteobacteria</taxon>
        <taxon>Campylobacterales</taxon>
        <taxon>Helicobacteraceae</taxon>
        <taxon>Helicobacter</taxon>
    </lineage>
</organism>
<keyword evidence="2" id="KW-0812">Transmembrane</keyword>
<dbReference type="HOGENOM" id="CLU_1568603_0_0_7"/>
<feature type="coiled-coil region" evidence="1">
    <location>
        <begin position="148"/>
        <end position="175"/>
    </location>
</feature>
<dbReference type="STRING" id="182217.HCW_05770"/>
<feature type="transmembrane region" description="Helical" evidence="2">
    <location>
        <begin position="18"/>
        <end position="40"/>
    </location>
</feature>
<keyword evidence="2" id="KW-1133">Transmembrane helix</keyword>
<feature type="transmembrane region" description="Helical" evidence="2">
    <location>
        <begin position="93"/>
        <end position="114"/>
    </location>
</feature>
<evidence type="ECO:0000256" key="1">
    <source>
        <dbReference type="SAM" id="Coils"/>
    </source>
</evidence>
<feature type="transmembrane region" description="Helical" evidence="2">
    <location>
        <begin position="71"/>
        <end position="87"/>
    </location>
</feature>
<protein>
    <submittedName>
        <fullName evidence="3">Uncharacterized protein</fullName>
    </submittedName>
</protein>
<sequence>MYVLNNTESINNSNGFPYYYAVIVLIVAVLVSFLLLLFWIKKATKDPEHEQNPIAIRNVIQKIYPIHSEQIPAFFAICVVAFSMKSYESYNGWVFLGITLFLFLLFMLHNVSYLNPIWYCLSYRVYRVESLRTNYIFIMHKNIYDIIYKELKGLYDEENKEFDEENKEFDEENKEFVIFRVGLDKHTWFILEIKEKKENHHVR</sequence>
<evidence type="ECO:0000256" key="2">
    <source>
        <dbReference type="SAM" id="Phobius"/>
    </source>
</evidence>
<keyword evidence="2" id="KW-0472">Membrane</keyword>
<keyword evidence="1" id="KW-0175">Coiled coil</keyword>
<dbReference type="RefSeq" id="WP_014661286.1">
    <property type="nucleotide sequence ID" value="NC_017737.1"/>
</dbReference>
<proteinExistence type="predicted"/>
<keyword evidence="4" id="KW-1185">Reference proteome</keyword>
<evidence type="ECO:0000313" key="3">
    <source>
        <dbReference type="EMBL" id="AFI04416.1"/>
    </source>
</evidence>
<dbReference type="AlphaFoldDB" id="I0EN97"/>
<evidence type="ECO:0000313" key="4">
    <source>
        <dbReference type="Proteomes" id="UP000005010"/>
    </source>
</evidence>
<dbReference type="Proteomes" id="UP000005010">
    <property type="component" value="Chromosome"/>
</dbReference>
<dbReference type="KEGG" id="hce:HCW_05770"/>
<reference evidence="4" key="1">
    <citation type="submission" date="2012-04" db="EMBL/GenBank/DDBJ databases">
        <title>Complete genome sequence of Helicobacter cetorum strain MIT 00-7128.</title>
        <authorList>
            <person name="Kersulyte D."/>
            <person name="Berg D.E."/>
        </authorList>
    </citation>
    <scope>NUCLEOTIDE SEQUENCE [LARGE SCALE GENOMIC DNA]</scope>
    <source>
        <strain evidence="4">MIT 00-7128</strain>
    </source>
</reference>
<dbReference type="EMBL" id="CP003479">
    <property type="protein sequence ID" value="AFI04416.1"/>
    <property type="molecule type" value="Genomic_DNA"/>
</dbReference>
<gene>
    <name evidence="3" type="ordered locus">HCW_05770</name>
</gene>
<dbReference type="PATRIC" id="fig|182217.3.peg.1223"/>
<accession>I0EN97</accession>